<proteinExistence type="predicted"/>
<evidence type="ECO:0000313" key="2">
    <source>
        <dbReference type="EMBL" id="MBW4561287.1"/>
    </source>
</evidence>
<evidence type="ECO:0000256" key="1">
    <source>
        <dbReference type="SAM" id="SignalP"/>
    </source>
</evidence>
<name>A0A951UF81_9NOST</name>
<dbReference type="AlphaFoldDB" id="A0A951UF81"/>
<protein>
    <submittedName>
        <fullName evidence="2">Uncharacterized protein</fullName>
    </submittedName>
</protein>
<reference evidence="2" key="2">
    <citation type="journal article" date="2022" name="Microbiol. Resour. Announc.">
        <title>Metagenome Sequencing to Explore Phylogenomics of Terrestrial Cyanobacteria.</title>
        <authorList>
            <person name="Ward R.D."/>
            <person name="Stajich J.E."/>
            <person name="Johansen J.R."/>
            <person name="Huntemann M."/>
            <person name="Clum A."/>
            <person name="Foster B."/>
            <person name="Foster B."/>
            <person name="Roux S."/>
            <person name="Palaniappan K."/>
            <person name="Varghese N."/>
            <person name="Mukherjee S."/>
            <person name="Reddy T.B.K."/>
            <person name="Daum C."/>
            <person name="Copeland A."/>
            <person name="Chen I.A."/>
            <person name="Ivanova N.N."/>
            <person name="Kyrpides N.C."/>
            <person name="Shapiro N."/>
            <person name="Eloe-Fadrosh E.A."/>
            <person name="Pietrasiak N."/>
        </authorList>
    </citation>
    <scope>NUCLEOTIDE SEQUENCE</scope>
    <source>
        <strain evidence="2">JT2-VF2</strain>
    </source>
</reference>
<evidence type="ECO:0000313" key="3">
    <source>
        <dbReference type="Proteomes" id="UP000715781"/>
    </source>
</evidence>
<keyword evidence="1" id="KW-0732">Signal</keyword>
<organism evidence="2 3">
    <name type="scientific">Mojavia pulchra JT2-VF2</name>
    <dbReference type="NCBI Taxonomy" id="287848"/>
    <lineage>
        <taxon>Bacteria</taxon>
        <taxon>Bacillati</taxon>
        <taxon>Cyanobacteriota</taxon>
        <taxon>Cyanophyceae</taxon>
        <taxon>Nostocales</taxon>
        <taxon>Nostocaceae</taxon>
    </lineage>
</organism>
<gene>
    <name evidence="2" type="ORF">KME32_09030</name>
</gene>
<dbReference type="Proteomes" id="UP000715781">
    <property type="component" value="Unassembled WGS sequence"/>
</dbReference>
<sequence>MKITNIVLAAALAGVTLAAHPKLVQAQVCPQNGIVPAAIKPKTIHQKQFGYRFNIPDNYKTLEVGENGLLILDPHSFAQAQCLIKNKVPTEFPKSISIYTQSVNYNNRSLADIVKLNDPTAEKFANTKVANQNAISYTSNTLGVEKKVAFLTPDHKYIISISAPFNFQQGRPTTVFNKNVFDKVVSSFSFIRR</sequence>
<reference evidence="2" key="1">
    <citation type="submission" date="2021-05" db="EMBL/GenBank/DDBJ databases">
        <authorList>
            <person name="Pietrasiak N."/>
            <person name="Ward R."/>
            <person name="Stajich J.E."/>
            <person name="Kurbessoian T."/>
        </authorList>
    </citation>
    <scope>NUCLEOTIDE SEQUENCE</scope>
    <source>
        <strain evidence="2">JT2-VF2</strain>
    </source>
</reference>
<feature type="chain" id="PRO_5037384623" evidence="1">
    <location>
        <begin position="27"/>
        <end position="193"/>
    </location>
</feature>
<dbReference type="EMBL" id="JAHHHN010000004">
    <property type="protein sequence ID" value="MBW4561287.1"/>
    <property type="molecule type" value="Genomic_DNA"/>
</dbReference>
<accession>A0A951UF81</accession>
<feature type="signal peptide" evidence="1">
    <location>
        <begin position="1"/>
        <end position="26"/>
    </location>
</feature>
<comment type="caution">
    <text evidence="2">The sequence shown here is derived from an EMBL/GenBank/DDBJ whole genome shotgun (WGS) entry which is preliminary data.</text>
</comment>